<keyword evidence="5" id="KW-0732">Signal</keyword>
<dbReference type="InterPro" id="IPR051013">
    <property type="entry name" value="MBL_superfamily_lactonases"/>
</dbReference>
<evidence type="ECO:0000256" key="4">
    <source>
        <dbReference type="ARBA" id="ARBA00022833"/>
    </source>
</evidence>
<dbReference type="PROSITE" id="PS51318">
    <property type="entry name" value="TAT"/>
    <property type="match status" value="1"/>
</dbReference>
<dbReference type="Pfam" id="PF00753">
    <property type="entry name" value="Lactamase_B"/>
    <property type="match status" value="1"/>
</dbReference>
<evidence type="ECO:0000313" key="7">
    <source>
        <dbReference type="EMBL" id="GGK29621.1"/>
    </source>
</evidence>
<dbReference type="Proteomes" id="UP000600449">
    <property type="component" value="Unassembled WGS sequence"/>
</dbReference>
<proteinExistence type="inferred from homology"/>
<evidence type="ECO:0000259" key="6">
    <source>
        <dbReference type="SMART" id="SM00849"/>
    </source>
</evidence>
<dbReference type="InterPro" id="IPR006311">
    <property type="entry name" value="TAT_signal"/>
</dbReference>
<dbReference type="SUPFAM" id="SSF56281">
    <property type="entry name" value="Metallo-hydrolase/oxidoreductase"/>
    <property type="match status" value="1"/>
</dbReference>
<dbReference type="InterPro" id="IPR001279">
    <property type="entry name" value="Metallo-B-lactamas"/>
</dbReference>
<keyword evidence="8" id="KW-1185">Reference proteome</keyword>
<dbReference type="PANTHER" id="PTHR42978:SF6">
    <property type="entry name" value="QUORUM-QUENCHING LACTONASE YTNP-RELATED"/>
    <property type="match status" value="1"/>
</dbReference>
<dbReference type="GO" id="GO:0016787">
    <property type="term" value="F:hydrolase activity"/>
    <property type="evidence" value="ECO:0007669"/>
    <property type="project" value="UniProtKB-KW"/>
</dbReference>
<feature type="signal peptide" evidence="5">
    <location>
        <begin position="1"/>
        <end position="22"/>
    </location>
</feature>
<dbReference type="Gene3D" id="3.60.15.10">
    <property type="entry name" value="Ribonuclease Z/Hydroxyacylglutathione hydrolase-like"/>
    <property type="match status" value="1"/>
</dbReference>
<sequence>MTSLSRRTLLGGLAAGAGLAAASPLSPARAQAPATALEPGAGAYRFNVGDIRVTVLGDGRLELGPVGDTVPGVDAETVAALFSENGLEAGPLATAANVVLIETGDRRILLDAGSGSGFQPTAGRLPASLAAAGVAPETIDTVVVTHVHPDHAWGLVDEAGAPVFGAAEHVIGEADLAFWTDPATRAAFPAAFHFLVDGNVRVLSAIEGSTTAAADGREVAPGVTLMATPGHTPGHMAVALSSGDAKLLVIGDVATHPIVSLSRPDWGFVFDADPQTAAATRKRVLDMAASDAWPVLAYHFPFPGVGRIVAAGEGYRSVPVML</sequence>
<evidence type="ECO:0000256" key="2">
    <source>
        <dbReference type="ARBA" id="ARBA00022723"/>
    </source>
</evidence>
<dbReference type="CDD" id="cd07720">
    <property type="entry name" value="OPHC2-like_MBL-fold"/>
    <property type="match status" value="1"/>
</dbReference>
<comment type="similarity">
    <text evidence="1">Belongs to the metallo-beta-lactamase superfamily.</text>
</comment>
<gene>
    <name evidence="7" type="ORF">GCM10011322_15020</name>
</gene>
<dbReference type="GO" id="GO:0046872">
    <property type="term" value="F:metal ion binding"/>
    <property type="evidence" value="ECO:0007669"/>
    <property type="project" value="UniProtKB-KW"/>
</dbReference>
<keyword evidence="2" id="KW-0479">Metal-binding</keyword>
<evidence type="ECO:0000256" key="5">
    <source>
        <dbReference type="SAM" id="SignalP"/>
    </source>
</evidence>
<protein>
    <submittedName>
        <fullName evidence="7">MBL fold metallo-hydrolase</fullName>
    </submittedName>
</protein>
<dbReference type="AlphaFoldDB" id="A0A917V2M2"/>
<dbReference type="SMART" id="SM00849">
    <property type="entry name" value="Lactamase_B"/>
    <property type="match status" value="1"/>
</dbReference>
<accession>A0A917V2M2</accession>
<dbReference type="InterPro" id="IPR036866">
    <property type="entry name" value="RibonucZ/Hydroxyglut_hydro"/>
</dbReference>
<keyword evidence="4" id="KW-0862">Zinc</keyword>
<dbReference type="RefSeq" id="WP_188911278.1">
    <property type="nucleotide sequence ID" value="NZ_BMMF01000004.1"/>
</dbReference>
<feature type="chain" id="PRO_5037747162" evidence="5">
    <location>
        <begin position="23"/>
        <end position="322"/>
    </location>
</feature>
<comment type="caution">
    <text evidence="7">The sequence shown here is derived from an EMBL/GenBank/DDBJ whole genome shotgun (WGS) entry which is preliminary data.</text>
</comment>
<name>A0A917V2M2_9HYPH</name>
<organism evidence="7 8">
    <name type="scientific">Salinarimonas ramus</name>
    <dbReference type="NCBI Taxonomy" id="690164"/>
    <lineage>
        <taxon>Bacteria</taxon>
        <taxon>Pseudomonadati</taxon>
        <taxon>Pseudomonadota</taxon>
        <taxon>Alphaproteobacteria</taxon>
        <taxon>Hyphomicrobiales</taxon>
        <taxon>Salinarimonadaceae</taxon>
        <taxon>Salinarimonas</taxon>
    </lineage>
</organism>
<reference evidence="7 8" key="1">
    <citation type="journal article" date="2014" name="Int. J. Syst. Evol. Microbiol.">
        <title>Complete genome sequence of Corynebacterium casei LMG S-19264T (=DSM 44701T), isolated from a smear-ripened cheese.</title>
        <authorList>
            <consortium name="US DOE Joint Genome Institute (JGI-PGF)"/>
            <person name="Walter F."/>
            <person name="Albersmeier A."/>
            <person name="Kalinowski J."/>
            <person name="Ruckert C."/>
        </authorList>
    </citation>
    <scope>NUCLEOTIDE SEQUENCE [LARGE SCALE GENOMIC DNA]</scope>
    <source>
        <strain evidence="7 8">CGMCC 1.9161</strain>
    </source>
</reference>
<dbReference type="PANTHER" id="PTHR42978">
    <property type="entry name" value="QUORUM-QUENCHING LACTONASE YTNP-RELATED-RELATED"/>
    <property type="match status" value="1"/>
</dbReference>
<evidence type="ECO:0000256" key="1">
    <source>
        <dbReference type="ARBA" id="ARBA00007749"/>
    </source>
</evidence>
<evidence type="ECO:0000256" key="3">
    <source>
        <dbReference type="ARBA" id="ARBA00022801"/>
    </source>
</evidence>
<feature type="domain" description="Metallo-beta-lactamase" evidence="6">
    <location>
        <begin position="95"/>
        <end position="299"/>
    </location>
</feature>
<evidence type="ECO:0000313" key="8">
    <source>
        <dbReference type="Proteomes" id="UP000600449"/>
    </source>
</evidence>
<keyword evidence="3" id="KW-0378">Hydrolase</keyword>
<dbReference type="EMBL" id="BMMF01000004">
    <property type="protein sequence ID" value="GGK29621.1"/>
    <property type="molecule type" value="Genomic_DNA"/>
</dbReference>